<gene>
    <name evidence="13" type="ORF">CLIB1423_24S01200</name>
</gene>
<dbReference type="InterPro" id="IPR027417">
    <property type="entry name" value="P-loop_NTPase"/>
</dbReference>
<protein>
    <submittedName>
        <fullName evidence="13">Bile pigment transporter 1</fullName>
    </submittedName>
</protein>
<dbReference type="CDD" id="cd18579">
    <property type="entry name" value="ABC_6TM_ABCC_D1"/>
    <property type="match status" value="1"/>
</dbReference>
<proteinExistence type="predicted"/>
<dbReference type="OrthoDB" id="6500128at2759"/>
<feature type="transmembrane region" description="Helical" evidence="10">
    <location>
        <begin position="560"/>
        <end position="582"/>
    </location>
</feature>
<evidence type="ECO:0000256" key="3">
    <source>
        <dbReference type="ARBA" id="ARBA00022692"/>
    </source>
</evidence>
<keyword evidence="14" id="KW-1185">Reference proteome</keyword>
<feature type="transmembrane region" description="Helical" evidence="10">
    <location>
        <begin position="24"/>
        <end position="45"/>
    </location>
</feature>
<dbReference type="CDD" id="cd03250">
    <property type="entry name" value="ABCC_MRP_domain1"/>
    <property type="match status" value="1"/>
</dbReference>
<dbReference type="InterPro" id="IPR044726">
    <property type="entry name" value="ABCC_6TM_D2"/>
</dbReference>
<dbReference type="Pfam" id="PF00664">
    <property type="entry name" value="ABC_membrane"/>
    <property type="match status" value="2"/>
</dbReference>
<keyword evidence="8 10" id="KW-0472">Membrane</keyword>
<feature type="compositionally biased region" description="Acidic residues" evidence="9">
    <location>
        <begin position="1424"/>
        <end position="1436"/>
    </location>
</feature>
<dbReference type="InterPro" id="IPR050173">
    <property type="entry name" value="ABC_transporter_C-like"/>
</dbReference>
<dbReference type="FunFam" id="3.40.50.300:FF:000997">
    <property type="entry name" value="Multidrug resistance-associated protein 1"/>
    <property type="match status" value="1"/>
</dbReference>
<evidence type="ECO:0000256" key="7">
    <source>
        <dbReference type="ARBA" id="ARBA00022989"/>
    </source>
</evidence>
<dbReference type="GO" id="GO:0005524">
    <property type="term" value="F:ATP binding"/>
    <property type="evidence" value="ECO:0007669"/>
    <property type="project" value="UniProtKB-KW"/>
</dbReference>
<feature type="transmembrane region" description="Helical" evidence="10">
    <location>
        <begin position="339"/>
        <end position="358"/>
    </location>
</feature>
<evidence type="ECO:0000313" key="13">
    <source>
        <dbReference type="EMBL" id="CAH2355328.1"/>
    </source>
</evidence>
<evidence type="ECO:0000256" key="5">
    <source>
        <dbReference type="ARBA" id="ARBA00022741"/>
    </source>
</evidence>
<feature type="transmembrane region" description="Helical" evidence="10">
    <location>
        <begin position="443"/>
        <end position="461"/>
    </location>
</feature>
<feature type="domain" description="ABC transporter" evidence="11">
    <location>
        <begin position="1274"/>
        <end position="1550"/>
    </location>
</feature>
<name>A0A9P0QUN0_9ASCO</name>
<keyword evidence="6" id="KW-0067">ATP-binding</keyword>
<evidence type="ECO:0000256" key="1">
    <source>
        <dbReference type="ARBA" id="ARBA00004128"/>
    </source>
</evidence>
<evidence type="ECO:0000259" key="12">
    <source>
        <dbReference type="PROSITE" id="PS50929"/>
    </source>
</evidence>
<dbReference type="PANTHER" id="PTHR24223:SF443">
    <property type="entry name" value="MULTIDRUG-RESISTANCE LIKE PROTEIN 1, ISOFORM I"/>
    <property type="match status" value="1"/>
</dbReference>
<feature type="transmembrane region" description="Helical" evidence="10">
    <location>
        <begin position="1082"/>
        <end position="1103"/>
    </location>
</feature>
<dbReference type="PROSITE" id="PS50893">
    <property type="entry name" value="ABC_TRANSPORTER_2"/>
    <property type="match status" value="2"/>
</dbReference>
<dbReference type="InterPro" id="IPR011527">
    <property type="entry name" value="ABC1_TM_dom"/>
</dbReference>
<evidence type="ECO:0000256" key="6">
    <source>
        <dbReference type="ARBA" id="ARBA00022840"/>
    </source>
</evidence>
<dbReference type="SUPFAM" id="SSF90123">
    <property type="entry name" value="ABC transporter transmembrane region"/>
    <property type="match status" value="2"/>
</dbReference>
<dbReference type="SMART" id="SM00382">
    <property type="entry name" value="AAA"/>
    <property type="match status" value="2"/>
</dbReference>
<evidence type="ECO:0000256" key="10">
    <source>
        <dbReference type="SAM" id="Phobius"/>
    </source>
</evidence>
<keyword evidence="2" id="KW-0813">Transport</keyword>
<feature type="transmembrane region" description="Helical" evidence="10">
    <location>
        <begin position="108"/>
        <end position="125"/>
    </location>
</feature>
<feature type="transmembrane region" description="Helical" evidence="10">
    <location>
        <begin position="137"/>
        <end position="157"/>
    </location>
</feature>
<dbReference type="SUPFAM" id="SSF52540">
    <property type="entry name" value="P-loop containing nucleoside triphosphate hydrolases"/>
    <property type="match status" value="2"/>
</dbReference>
<keyword evidence="4" id="KW-0677">Repeat</keyword>
<evidence type="ECO:0000256" key="4">
    <source>
        <dbReference type="ARBA" id="ARBA00022737"/>
    </source>
</evidence>
<feature type="transmembrane region" description="Helical" evidence="10">
    <location>
        <begin position="169"/>
        <end position="190"/>
    </location>
</feature>
<feature type="domain" description="ABC transmembrane type-1" evidence="12">
    <location>
        <begin position="952"/>
        <end position="1237"/>
    </location>
</feature>
<organism evidence="13 14">
    <name type="scientific">[Candida] railenensis</name>
    <dbReference type="NCBI Taxonomy" id="45579"/>
    <lineage>
        <taxon>Eukaryota</taxon>
        <taxon>Fungi</taxon>
        <taxon>Dikarya</taxon>
        <taxon>Ascomycota</taxon>
        <taxon>Saccharomycotina</taxon>
        <taxon>Pichiomycetes</taxon>
        <taxon>Debaryomycetaceae</taxon>
        <taxon>Kurtzmaniella</taxon>
    </lineage>
</organism>
<evidence type="ECO:0000313" key="14">
    <source>
        <dbReference type="Proteomes" id="UP000837801"/>
    </source>
</evidence>
<dbReference type="EMBL" id="CAKXYY010000024">
    <property type="protein sequence ID" value="CAH2355328.1"/>
    <property type="molecule type" value="Genomic_DNA"/>
</dbReference>
<feature type="transmembrane region" description="Helical" evidence="10">
    <location>
        <begin position="85"/>
        <end position="102"/>
    </location>
</feature>
<feature type="region of interest" description="Disordered" evidence="9">
    <location>
        <begin position="1398"/>
        <end position="1436"/>
    </location>
</feature>
<evidence type="ECO:0000259" key="11">
    <source>
        <dbReference type="PROSITE" id="PS50893"/>
    </source>
</evidence>
<dbReference type="GO" id="GO:0000329">
    <property type="term" value="C:fungal-type vacuole membrane"/>
    <property type="evidence" value="ECO:0007669"/>
    <property type="project" value="UniProtKB-ARBA"/>
</dbReference>
<dbReference type="InterPro" id="IPR036640">
    <property type="entry name" value="ABC1_TM_sf"/>
</dbReference>
<keyword evidence="3 10" id="KW-0812">Transmembrane</keyword>
<dbReference type="InterPro" id="IPR017871">
    <property type="entry name" value="ABC_transporter-like_CS"/>
</dbReference>
<dbReference type="FunFam" id="1.20.1560.10:FF:000013">
    <property type="entry name" value="ABC transporter C family member 2"/>
    <property type="match status" value="1"/>
</dbReference>
<dbReference type="Proteomes" id="UP000837801">
    <property type="component" value="Unassembled WGS sequence"/>
</dbReference>
<feature type="compositionally biased region" description="Basic residues" evidence="9">
    <location>
        <begin position="1398"/>
        <end position="1411"/>
    </location>
</feature>
<dbReference type="PROSITE" id="PS50929">
    <property type="entry name" value="ABC_TM1F"/>
    <property type="match status" value="2"/>
</dbReference>
<keyword evidence="7 10" id="KW-1133">Transmembrane helix</keyword>
<feature type="transmembrane region" description="Helical" evidence="10">
    <location>
        <begin position="526"/>
        <end position="548"/>
    </location>
</feature>
<dbReference type="GO" id="GO:0016887">
    <property type="term" value="F:ATP hydrolysis activity"/>
    <property type="evidence" value="ECO:0007669"/>
    <property type="project" value="InterPro"/>
</dbReference>
<evidence type="ECO:0000256" key="8">
    <source>
        <dbReference type="ARBA" id="ARBA00023136"/>
    </source>
</evidence>
<dbReference type="Gene3D" id="1.20.1560.10">
    <property type="entry name" value="ABC transporter type 1, transmembrane domain"/>
    <property type="match status" value="2"/>
</dbReference>
<dbReference type="Gene3D" id="3.40.50.300">
    <property type="entry name" value="P-loop containing nucleotide triphosphate hydrolases"/>
    <property type="match status" value="2"/>
</dbReference>
<evidence type="ECO:0000256" key="9">
    <source>
        <dbReference type="SAM" id="MobiDB-lite"/>
    </source>
</evidence>
<dbReference type="Pfam" id="PF00005">
    <property type="entry name" value="ABC_tran"/>
    <property type="match status" value="2"/>
</dbReference>
<dbReference type="CDD" id="cd03244">
    <property type="entry name" value="ABCC_MRP_domain2"/>
    <property type="match status" value="1"/>
</dbReference>
<dbReference type="PROSITE" id="PS00211">
    <property type="entry name" value="ABC_TRANSPORTER_1"/>
    <property type="match status" value="2"/>
</dbReference>
<dbReference type="GO" id="GO:0140359">
    <property type="term" value="F:ABC-type transporter activity"/>
    <property type="evidence" value="ECO:0007669"/>
    <property type="project" value="InterPro"/>
</dbReference>
<evidence type="ECO:0000256" key="2">
    <source>
        <dbReference type="ARBA" id="ARBA00022448"/>
    </source>
</evidence>
<comment type="caution">
    <text evidence="13">The sequence shown here is derived from an EMBL/GenBank/DDBJ whole genome shotgun (WGS) entry which is preliminary data.</text>
</comment>
<accession>A0A9P0QUN0</accession>
<dbReference type="InterPro" id="IPR003593">
    <property type="entry name" value="AAA+_ATPase"/>
</dbReference>
<comment type="subcellular location">
    <subcellularLocation>
        <location evidence="1">Vacuole membrane</location>
        <topology evidence="1">Multi-pass membrane protein</topology>
    </subcellularLocation>
</comment>
<feature type="domain" description="ABC transporter" evidence="11">
    <location>
        <begin position="625"/>
        <end position="851"/>
    </location>
</feature>
<dbReference type="InterPro" id="IPR003439">
    <property type="entry name" value="ABC_transporter-like_ATP-bd"/>
</dbReference>
<feature type="domain" description="ABC transmembrane type-1" evidence="12">
    <location>
        <begin position="296"/>
        <end position="587"/>
    </location>
</feature>
<keyword evidence="5" id="KW-0547">Nucleotide-binding</keyword>
<reference evidence="13" key="1">
    <citation type="submission" date="2022-03" db="EMBL/GenBank/DDBJ databases">
        <authorList>
            <person name="Legras J.-L."/>
            <person name="Devillers H."/>
            <person name="Grondin C."/>
        </authorList>
    </citation>
    <scope>NUCLEOTIDE SEQUENCE</scope>
    <source>
        <strain evidence="13">CLIB 1423</strain>
    </source>
</reference>
<dbReference type="PANTHER" id="PTHR24223">
    <property type="entry name" value="ATP-BINDING CASSETTE SUB-FAMILY C"/>
    <property type="match status" value="1"/>
</dbReference>
<dbReference type="CDD" id="cd18580">
    <property type="entry name" value="ABC_6TM_ABCC_D2"/>
    <property type="match status" value="1"/>
</dbReference>
<feature type="transmembrane region" description="Helical" evidence="10">
    <location>
        <begin position="945"/>
        <end position="969"/>
    </location>
</feature>
<sequence length="1550" mass="174774">MNGCQYSSSYPLYSREGNSLDPCFIYDVGCLLYCLFGAFIGFEIFKILYLHGNGVLTHGYLADDHSTRTIRYSFGSYFSTTGQKFRLSLIVVYGLLVNIVIFKIKGTWAIVTSVVLLLAFILHLIEITRTVVQSTSLLWFWLTSVVYNSLCLIQELFSADVQIWEQSSIKLKFLVWSISGSIFILEVHFWQPTIELVEYFDLNDWDRTSIHNSFTNITFSWVQDLLTSVYKTDVIDMKMIPKTPADLKIKFTLEKFIEQWRSEIMRARKREGHNEIDENDVSLLTSILKSYWPLILFSFILEASSTILTFAEPFLQQQFILFFANSLKKGEDIERPPRIYGYFIASLFFLISMLRTVLNTQSSQLKAKATFSSTSISSLIYRKSLRLSTESRQTKNVGQIMNHLSLDIPVIRSFPTGSAVKIIIAPFKVVLCVLALHKIIGNAVWGGVAAALIMIPLVSKIKGITTPLTKKIMEYKDARLQLLNEVVNSMLSVKLYTWEDSIENRIKDIRNGKELKTIKQLSVWNAFSRFIFSTVPFFILSSSILAFVMLYKDVPLSPEIIFPALSLFNVLGKFISSTSGLIQKFAKAKVSFNRVEEFLLLEEKEDDEAYLSRSYGYIEDGSQVIRVTNGTFLWLQSDKEHIALKNINLEIKKGHLICLVGKVGSGKSTLIKGILGEIPLLEGTSFAHGTIAYCSQNAWIINASVKDNILFGFKYDKSNYDRTIRVCELLVDIDSFPNGDQTLVGEKGISLSGGQKARISLARAIYSNSDIYILDDILSAVDRFVGAKLIQNVLGEQGILKDKTRILATNYIPMIHLADEIVLVEGGSIVERGLKGEAVKSKEIDRLIKEYGGNSEVNSVQPSIVDVDLTEREELQEMSELGEIQDSQELQVRDAQDVQESPVVEGSNLVQEDSKILKIDDIALANENSSSGKVKSSVFYDYFRACNYMTIFIYAGLTVASTSVTVYQTTILSRWSNLNLKFGKTIDPAYYLSLYALLVIMRGAFTMTALIIVWVFSFIEGSTYFHDKMVSNILQSPMQLFETTPVGTILNRFSNDVSAMDLTIPGIFVGAVNLIINSLTSFAIIIWHLPMMILVILFLLGIYDSIRRYFIPASREFKRLSRTANSPILSHLSESINGIETLNAYGQIERYVELNDQKLESYISINYTNSSLSRWLTIRLQTISSTILFSTCVFCLLSLDKGDSPFDAALVGFILNYALSIPGQLRSIITTWTQVETQTVAIERIIDYCKLPLEAPRRMEIDEKIIGWPSKGALKFVNYSTRYRENLPMVLKGINVEIGGKEKIGIIGRTGSGKSTITRAIYRLLEETGGHIEIDEIITKDLGLHKLRHNLSIIPQNCQTIEGTVRENLDPFNEHSDEELWKVLEMSYLKDHIMKLKGGKPKMKKKQKNRKQGSEATENLVQVEDQEPVEGVEESESENVGLNSYIYQGGSNLSVGQKQLLCLARAILNPSTILILDEATAAVDMDTDLKVQSTIREYLKERTILTIAHRLETIMDSDKIIVLDNGEIIEFGTPEELMQNGGLLTELVNH</sequence>
<feature type="transmembrane region" description="Helical" evidence="10">
    <location>
        <begin position="989"/>
        <end position="1019"/>
    </location>
</feature>
<dbReference type="InterPro" id="IPR044746">
    <property type="entry name" value="ABCC_6TM_D1"/>
</dbReference>